<dbReference type="EMBL" id="UFYW01000001">
    <property type="protein sequence ID" value="STD83100.1"/>
    <property type="molecule type" value="Genomic_DNA"/>
</dbReference>
<evidence type="ECO:0000313" key="2">
    <source>
        <dbReference type="EMBL" id="QOG26678.1"/>
    </source>
</evidence>
<evidence type="ECO:0000313" key="4">
    <source>
        <dbReference type="Proteomes" id="UP000254807"/>
    </source>
</evidence>
<reference evidence="3 4" key="1">
    <citation type="submission" date="2018-06" db="EMBL/GenBank/DDBJ databases">
        <authorList>
            <consortium name="Pathogen Informatics"/>
            <person name="Doyle S."/>
        </authorList>
    </citation>
    <scope>NUCLEOTIDE SEQUENCE [LARGE SCALE GENOMIC DNA]</scope>
    <source>
        <strain evidence="3 4">NCTC12360</strain>
    </source>
</reference>
<dbReference type="EMBL" id="JARPZN010000013">
    <property type="protein sequence ID" value="MDT2691381.1"/>
    <property type="molecule type" value="Genomic_DNA"/>
</dbReference>
<evidence type="ECO:0000313" key="1">
    <source>
        <dbReference type="EMBL" id="MDT2691381.1"/>
    </source>
</evidence>
<dbReference type="EMBL" id="CP050485">
    <property type="protein sequence ID" value="QOG26678.1"/>
    <property type="molecule type" value="Genomic_DNA"/>
</dbReference>
<reference evidence="2 5" key="2">
    <citation type="submission" date="2020-03" db="EMBL/GenBank/DDBJ databases">
        <title>Characterization of ganglioside-mimicking enterococci.</title>
        <authorList>
            <person name="Patry R.T."/>
            <person name="Nothaft H."/>
            <person name="Bridger R."/>
            <person name="Shajahan A."/>
            <person name="Huynh S."/>
            <person name="Sanchez S."/>
            <person name="Azadi P."/>
            <person name="Cooper K."/>
            <person name="Miller W.G."/>
            <person name="Parker C.T."/>
            <person name="Wells L."/>
            <person name="Szymanski C.M."/>
        </authorList>
    </citation>
    <scope>NUCLEOTIDE SEQUENCE [LARGE SCALE GENOMIC DNA]</scope>
    <source>
        <strain evidence="2 5">EGM181</strain>
    </source>
</reference>
<dbReference type="Proteomes" id="UP001183682">
    <property type="component" value="Unassembled WGS sequence"/>
</dbReference>
<protein>
    <submittedName>
        <fullName evidence="1">Uncharacterized protein</fullName>
    </submittedName>
</protein>
<keyword evidence="4" id="KW-1185">Reference proteome</keyword>
<reference evidence="1" key="3">
    <citation type="submission" date="2023-03" db="EMBL/GenBank/DDBJ databases">
        <authorList>
            <person name="Shen W."/>
            <person name="Cai J."/>
        </authorList>
    </citation>
    <scope>NUCLEOTIDE SEQUENCE</scope>
    <source>
        <strain evidence="1">K69-2</strain>
    </source>
</reference>
<dbReference type="Proteomes" id="UP000516696">
    <property type="component" value="Chromosome"/>
</dbReference>
<sequence length="154" mass="18228">MENLELIFENIKVNDIEKILNEFKFKPENIESSHFFIDNEDKEYRDIISFSEYFKNKGTCNILIRDIDLGIVINKSVIIISFDEIYGDITFTFSENDWEKANMSDDEKANMLFQKLSMIKNNINYSSILFGYDPVDDDDMQLFRIDNNSNEELE</sequence>
<accession>A0A366U483</accession>
<gene>
    <name evidence="2" type="ORF">EGM181_05070</name>
    <name evidence="3" type="ORF">NCTC12360_01560</name>
    <name evidence="1" type="ORF">P7E30_14490</name>
</gene>
<evidence type="ECO:0000313" key="6">
    <source>
        <dbReference type="Proteomes" id="UP001183682"/>
    </source>
</evidence>
<evidence type="ECO:0000313" key="5">
    <source>
        <dbReference type="Proteomes" id="UP000516696"/>
    </source>
</evidence>
<dbReference type="Proteomes" id="UP000254807">
    <property type="component" value="Unassembled WGS sequence"/>
</dbReference>
<dbReference type="AlphaFoldDB" id="A0A366U483"/>
<evidence type="ECO:0000313" key="3">
    <source>
        <dbReference type="EMBL" id="STD83100.1"/>
    </source>
</evidence>
<organism evidence="1 6">
    <name type="scientific">Enterococcus gallinarum</name>
    <dbReference type="NCBI Taxonomy" id="1353"/>
    <lineage>
        <taxon>Bacteria</taxon>
        <taxon>Bacillati</taxon>
        <taxon>Bacillota</taxon>
        <taxon>Bacilli</taxon>
        <taxon>Lactobacillales</taxon>
        <taxon>Enterococcaceae</taxon>
        <taxon>Enterococcus</taxon>
    </lineage>
</organism>
<name>A0A366U483_ENTGA</name>
<proteinExistence type="predicted"/>
<dbReference type="RefSeq" id="WP_060815492.1">
    <property type="nucleotide sequence ID" value="NZ_CP050485.1"/>
</dbReference>
<dbReference type="OrthoDB" id="2608897at2"/>